<evidence type="ECO:0000313" key="3">
    <source>
        <dbReference type="EMBL" id="RKP25497.1"/>
    </source>
</evidence>
<evidence type="ECO:0000256" key="2">
    <source>
        <dbReference type="SAM" id="Phobius"/>
    </source>
</evidence>
<name>A0A4P9YZC2_9FUNG</name>
<evidence type="ECO:0000313" key="4">
    <source>
        <dbReference type="Proteomes" id="UP000278143"/>
    </source>
</evidence>
<gene>
    <name evidence="3" type="ORF">SYNPS1DRAFT_28774</name>
</gene>
<keyword evidence="2" id="KW-0472">Membrane</keyword>
<keyword evidence="2" id="KW-1133">Transmembrane helix</keyword>
<dbReference type="EMBL" id="KZ989726">
    <property type="protein sequence ID" value="RKP25497.1"/>
    <property type="molecule type" value="Genomic_DNA"/>
</dbReference>
<dbReference type="OrthoDB" id="5586607at2759"/>
<keyword evidence="4" id="KW-1185">Reference proteome</keyword>
<evidence type="ECO:0000256" key="1">
    <source>
        <dbReference type="SAM" id="MobiDB-lite"/>
    </source>
</evidence>
<dbReference type="AlphaFoldDB" id="A0A4P9YZC2"/>
<keyword evidence="2" id="KW-0812">Transmembrane</keyword>
<accession>A0A4P9YZC2</accession>
<dbReference type="Proteomes" id="UP000278143">
    <property type="component" value="Unassembled WGS sequence"/>
</dbReference>
<organism evidence="3 4">
    <name type="scientific">Syncephalis pseudoplumigaleata</name>
    <dbReference type="NCBI Taxonomy" id="1712513"/>
    <lineage>
        <taxon>Eukaryota</taxon>
        <taxon>Fungi</taxon>
        <taxon>Fungi incertae sedis</taxon>
        <taxon>Zoopagomycota</taxon>
        <taxon>Zoopagomycotina</taxon>
        <taxon>Zoopagomycetes</taxon>
        <taxon>Zoopagales</taxon>
        <taxon>Piptocephalidaceae</taxon>
        <taxon>Syncephalis</taxon>
    </lineage>
</organism>
<reference evidence="4" key="1">
    <citation type="journal article" date="2018" name="Nat. Microbiol.">
        <title>Leveraging single-cell genomics to expand the fungal tree of life.</title>
        <authorList>
            <person name="Ahrendt S.R."/>
            <person name="Quandt C.A."/>
            <person name="Ciobanu D."/>
            <person name="Clum A."/>
            <person name="Salamov A."/>
            <person name="Andreopoulos B."/>
            <person name="Cheng J.F."/>
            <person name="Woyke T."/>
            <person name="Pelin A."/>
            <person name="Henrissat B."/>
            <person name="Reynolds N.K."/>
            <person name="Benny G.L."/>
            <person name="Smith M.E."/>
            <person name="James T.Y."/>
            <person name="Grigoriev I.V."/>
        </authorList>
    </citation>
    <scope>NUCLEOTIDE SEQUENCE [LARGE SCALE GENOMIC DNA]</scope>
    <source>
        <strain evidence="4">Benny S71-1</strain>
    </source>
</reference>
<feature type="transmembrane region" description="Helical" evidence="2">
    <location>
        <begin position="245"/>
        <end position="267"/>
    </location>
</feature>
<feature type="region of interest" description="Disordered" evidence="1">
    <location>
        <begin position="438"/>
        <end position="463"/>
    </location>
</feature>
<feature type="compositionally biased region" description="Polar residues" evidence="1">
    <location>
        <begin position="450"/>
        <end position="460"/>
    </location>
</feature>
<sequence length="537" mass="59538">MVSLSAILSRQWKRPLAPTTLIAVGLLSSLMSMVSVVSSEATPEAPKAEQPLTKEQNPYGFNVVYEVKWVNIEQHVFGAQFAITLKNPLRGASWLMSFHFADDTTELEKYWGPWDIKKNENDKGGYIVSPRPIKGTDEIVSEGDDKPHIYMFNGKFQGSNLNFIYPNYYTLAPKEGASNATLTQYEVKNVALAKELPSMPPGEFNRNKRSAAGGADTNIVDNNLDASAADAHTSLSSTGGNMSSIVGVCIFASVMAIGLTVVGIATYRRREYRRDFQSKKGDEGMLPKYAAAGMPQDAVKMPAPSAINNHSTAARAAAGAVIMEEMNADQAMAEEYYVMEDVVPDAHHHHHLEMAADEYNAIEAMPEHDDGGYYAEYDAEMHQEFYPVDGEGQYQMEDQPYEENHHHGDVTYEGEYVEGLPDYAIQYDEQIGYDGQLDEHNQQADDNGASAGNRTSTASGNGAIEHVDLRAPVVQEYYVSDAIAYDDEGHELGADQAAYDHQGYDHTYEAGDYEATEFDDGHHYDQQQHQQAHHHQY</sequence>
<proteinExistence type="predicted"/>
<protein>
    <submittedName>
        <fullName evidence="3">Uncharacterized protein</fullName>
    </submittedName>
</protein>